<dbReference type="GO" id="GO:0005737">
    <property type="term" value="C:cytoplasm"/>
    <property type="evidence" value="ECO:0007669"/>
    <property type="project" value="UniProtKB-SubCell"/>
</dbReference>
<keyword evidence="4" id="KW-0963">Cytoplasm</keyword>
<evidence type="ECO:0000256" key="5">
    <source>
        <dbReference type="ARBA" id="ARBA00023242"/>
    </source>
</evidence>
<dbReference type="Pfam" id="PF04969">
    <property type="entry name" value="CS"/>
    <property type="match status" value="1"/>
</dbReference>
<evidence type="ECO:0000313" key="8">
    <source>
        <dbReference type="Proteomes" id="UP000335636"/>
    </source>
</evidence>
<gene>
    <name evidence="7" type="ORF">MONAX_5E025928</name>
</gene>
<evidence type="ECO:0000256" key="3">
    <source>
        <dbReference type="ARBA" id="ARBA00018915"/>
    </source>
</evidence>
<dbReference type="InterPro" id="IPR008978">
    <property type="entry name" value="HSP20-like_chaperone"/>
</dbReference>
<dbReference type="GO" id="GO:0005634">
    <property type="term" value="C:nucleus"/>
    <property type="evidence" value="ECO:0007669"/>
    <property type="project" value="UniProtKB-SubCell"/>
</dbReference>
<proteinExistence type="predicted"/>
<dbReference type="AlphaFoldDB" id="A0A5E4D2A8"/>
<comment type="caution">
    <text evidence="7">The sequence shown here is derived from an EMBL/GenBank/DDBJ whole genome shotgun (WGS) entry which is preliminary data.</text>
</comment>
<dbReference type="Gene3D" id="2.60.40.790">
    <property type="match status" value="1"/>
</dbReference>
<reference evidence="7" key="1">
    <citation type="submission" date="2019-04" db="EMBL/GenBank/DDBJ databases">
        <authorList>
            <person name="Alioto T."/>
            <person name="Alioto T."/>
        </authorList>
    </citation>
    <scope>NUCLEOTIDE SEQUENCE [LARGE SCALE GENOMIC DNA]</scope>
</reference>
<keyword evidence="8" id="KW-1185">Reference proteome</keyword>
<dbReference type="SUPFAM" id="SSF49764">
    <property type="entry name" value="HSP20-like chaperones"/>
    <property type="match status" value="1"/>
</dbReference>
<feature type="non-terminal residue" evidence="7">
    <location>
        <position position="320"/>
    </location>
</feature>
<evidence type="ECO:0000256" key="4">
    <source>
        <dbReference type="ARBA" id="ARBA00022490"/>
    </source>
</evidence>
<feature type="domain" description="CS" evidence="6">
    <location>
        <begin position="141"/>
        <end position="229"/>
    </location>
</feature>
<comment type="subcellular location">
    <subcellularLocation>
        <location evidence="2">Cytoplasm</location>
    </subcellularLocation>
    <subcellularLocation>
        <location evidence="1">Nucleus</location>
    </subcellularLocation>
</comment>
<evidence type="ECO:0000259" key="6">
    <source>
        <dbReference type="PROSITE" id="PS51203"/>
    </source>
</evidence>
<keyword evidence="5" id="KW-0539">Nucleus</keyword>
<dbReference type="PANTHER" id="PTHR21664:SF1">
    <property type="entry name" value="NUDC DOMAIN-CONTAINING PROTEIN 1"/>
    <property type="match status" value="1"/>
</dbReference>
<evidence type="ECO:0000256" key="1">
    <source>
        <dbReference type="ARBA" id="ARBA00004123"/>
    </source>
</evidence>
<dbReference type="InterPro" id="IPR007052">
    <property type="entry name" value="CS_dom"/>
</dbReference>
<dbReference type="PANTHER" id="PTHR21664">
    <property type="entry name" value="CHRONIC MYELOGENOUS LEUKEMIA TUMOR ANTIGEN 66"/>
    <property type="match status" value="1"/>
</dbReference>
<protein>
    <recommendedName>
        <fullName evidence="3">NudC domain-containing protein 1</fullName>
    </recommendedName>
</protein>
<evidence type="ECO:0000256" key="2">
    <source>
        <dbReference type="ARBA" id="ARBA00004496"/>
    </source>
</evidence>
<name>A0A5E4D2A8_MARMO</name>
<dbReference type="EMBL" id="CABDUW010002854">
    <property type="protein sequence ID" value="VTJ88216.1"/>
    <property type="molecule type" value="Genomic_DNA"/>
</dbReference>
<evidence type="ECO:0000313" key="7">
    <source>
        <dbReference type="EMBL" id="VTJ88216.1"/>
    </source>
</evidence>
<dbReference type="InterPro" id="IPR037895">
    <property type="entry name" value="NUDCD1"/>
</dbReference>
<accession>A0A5E4D2A8</accession>
<organism evidence="7 8">
    <name type="scientific">Marmota monax</name>
    <name type="common">Woodchuck</name>
    <dbReference type="NCBI Taxonomy" id="9995"/>
    <lineage>
        <taxon>Eukaryota</taxon>
        <taxon>Metazoa</taxon>
        <taxon>Chordata</taxon>
        <taxon>Craniata</taxon>
        <taxon>Vertebrata</taxon>
        <taxon>Euteleostomi</taxon>
        <taxon>Mammalia</taxon>
        <taxon>Eutheria</taxon>
        <taxon>Euarchontoglires</taxon>
        <taxon>Glires</taxon>
        <taxon>Rodentia</taxon>
        <taxon>Sciuromorpha</taxon>
        <taxon>Sciuridae</taxon>
        <taxon>Xerinae</taxon>
        <taxon>Marmotini</taxon>
        <taxon>Marmota</taxon>
    </lineage>
</organism>
<dbReference type="PROSITE" id="PS51203">
    <property type="entry name" value="CS"/>
    <property type="match status" value="1"/>
</dbReference>
<dbReference type="Proteomes" id="UP000335636">
    <property type="component" value="Unassembled WGS sequence"/>
</dbReference>
<sequence length="320" mass="37213">MELEDYVIGTGEHGNSASEKWEIMFNEELGDPFIIIHSISLLKAEEHSIAILILRIEKEELDMKGSCFYVSLEWVTISKKNKDGKKYEITKRDILRGKLVPNYTAIEPNGNGLIVSYKSFTFVQVDQDLEENMNEDMSEKIQEPLYYWQQTEDDLTVTVRLPENSIKEDVHVQFLPDHINIMLRDCQLLEGKLYSSIDHESSTWIIKENNSLEIFLIKKNEGLIWPELVVVDPKEMPCFCLHHDVDALLRQPHSSKQDDMWEHIATFNALGYVQASKRDKKIFACAPNYSYAALCECLHRIFIYRQPTPMSTVLYNRKES</sequence>